<dbReference type="RefSeq" id="WP_144227919.1">
    <property type="nucleotide sequence ID" value="NZ_CP041677.1"/>
</dbReference>
<dbReference type="AlphaFoldDB" id="A0A517D8B7"/>
<evidence type="ECO:0000313" key="2">
    <source>
        <dbReference type="Proteomes" id="UP000316394"/>
    </source>
</evidence>
<accession>A0A517D8B7</accession>
<geneLocation type="plasmid" evidence="1 2">
    <name>unnamed</name>
</geneLocation>
<proteinExistence type="predicted"/>
<keyword evidence="1" id="KW-0614">Plasmid</keyword>
<gene>
    <name evidence="1" type="ORF">FOD75_10925</name>
</gene>
<sequence length="326" mass="38209">MIKGLDFDMQTIATEEAKYLLQFYSSDDPLLDDATSYYAILFNTFLNRNADQVFQNKDPKEQTNILDKEILRFKKAMRYAFNKGHQTAFVALLLKSSQIFDPSFFEKPESREYFIYNFENLMTDEAFKANLTRDAIDNLIGYTRKNFENGYNEIMKYGQIFFKKGAAVAFDQVREHIVNKKYKITGYSRMMHVPFNQTFELTPAFKASFSLESPAFEAWNVQWDESYGFDASKSLVAKVTIHQFTKKSIGQYRDVEARTYMMIANQFEGYADEELVYLVQIDYLVADNKYFPRILEHNEYQAILMAIQNTVCRRLQVDGNHVFTTD</sequence>
<name>A0A517D8B7_LIMRT</name>
<organism evidence="1 2">
    <name type="scientific">Limosilactobacillus reuteri</name>
    <name type="common">Lactobacillus reuteri</name>
    <dbReference type="NCBI Taxonomy" id="1598"/>
    <lineage>
        <taxon>Bacteria</taxon>
        <taxon>Bacillati</taxon>
        <taxon>Bacillota</taxon>
        <taxon>Bacilli</taxon>
        <taxon>Lactobacillales</taxon>
        <taxon>Lactobacillaceae</taxon>
        <taxon>Limosilactobacillus</taxon>
    </lineage>
</organism>
<dbReference type="Proteomes" id="UP000316394">
    <property type="component" value="Plasmid unnamed"/>
</dbReference>
<evidence type="ECO:0000313" key="1">
    <source>
        <dbReference type="EMBL" id="QDR73602.1"/>
    </source>
</evidence>
<protein>
    <submittedName>
        <fullName evidence="1">Uncharacterized protein</fullName>
    </submittedName>
</protein>
<reference evidence="1 2" key="1">
    <citation type="submission" date="2019-07" db="EMBL/GenBank/DDBJ databases">
        <title>Gastrointestinal microbiota of Peromyscus leucopus, the white-footed mouse.</title>
        <authorList>
            <person name="Milovic A."/>
            <person name="Bassam K."/>
            <person name="Barbour A.G."/>
        </authorList>
    </citation>
    <scope>NUCLEOTIDE SEQUENCE [LARGE SCALE GENOMIC DNA]</scope>
    <source>
        <strain evidence="1 2">LL7</strain>
        <plasmid evidence="1 2">unnamed</plasmid>
    </source>
</reference>
<dbReference type="EMBL" id="CP041677">
    <property type="protein sequence ID" value="QDR73602.1"/>
    <property type="molecule type" value="Genomic_DNA"/>
</dbReference>